<accession>A0A9K3ED78</accession>
<reference evidence="1" key="1">
    <citation type="journal article" date="2017" name="Nature">
        <title>The sunflower genome provides insights into oil metabolism, flowering and Asterid evolution.</title>
        <authorList>
            <person name="Badouin H."/>
            <person name="Gouzy J."/>
            <person name="Grassa C.J."/>
            <person name="Murat F."/>
            <person name="Staton S.E."/>
            <person name="Cottret L."/>
            <person name="Lelandais-Briere C."/>
            <person name="Owens G.L."/>
            <person name="Carrere S."/>
            <person name="Mayjonade B."/>
            <person name="Legrand L."/>
            <person name="Gill N."/>
            <person name="Kane N.C."/>
            <person name="Bowers J.E."/>
            <person name="Hubner S."/>
            <person name="Bellec A."/>
            <person name="Berard A."/>
            <person name="Berges H."/>
            <person name="Blanchet N."/>
            <person name="Boniface M.C."/>
            <person name="Brunel D."/>
            <person name="Catrice O."/>
            <person name="Chaidir N."/>
            <person name="Claudel C."/>
            <person name="Donnadieu C."/>
            <person name="Faraut T."/>
            <person name="Fievet G."/>
            <person name="Helmstetter N."/>
            <person name="King M."/>
            <person name="Knapp S.J."/>
            <person name="Lai Z."/>
            <person name="Le Paslier M.C."/>
            <person name="Lippi Y."/>
            <person name="Lorenzon L."/>
            <person name="Mandel J.R."/>
            <person name="Marage G."/>
            <person name="Marchand G."/>
            <person name="Marquand E."/>
            <person name="Bret-Mestries E."/>
            <person name="Morien E."/>
            <person name="Nambeesan S."/>
            <person name="Nguyen T."/>
            <person name="Pegot-Espagnet P."/>
            <person name="Pouilly N."/>
            <person name="Raftis F."/>
            <person name="Sallet E."/>
            <person name="Schiex T."/>
            <person name="Thomas J."/>
            <person name="Vandecasteele C."/>
            <person name="Vares D."/>
            <person name="Vear F."/>
            <person name="Vautrin S."/>
            <person name="Crespi M."/>
            <person name="Mangin B."/>
            <person name="Burke J.M."/>
            <person name="Salse J."/>
            <person name="Munos S."/>
            <person name="Vincourt P."/>
            <person name="Rieseberg L.H."/>
            <person name="Langlade N.B."/>
        </authorList>
    </citation>
    <scope>NUCLEOTIDE SEQUENCE</scope>
    <source>
        <tissue evidence="1">Leaves</tissue>
    </source>
</reference>
<evidence type="ECO:0000313" key="1">
    <source>
        <dbReference type="EMBL" id="KAF5770376.1"/>
    </source>
</evidence>
<name>A0A9K3ED78_HELAN</name>
<evidence type="ECO:0000313" key="2">
    <source>
        <dbReference type="Proteomes" id="UP000215914"/>
    </source>
</evidence>
<dbReference type="AlphaFoldDB" id="A0A9K3ED78"/>
<reference evidence="1" key="2">
    <citation type="submission" date="2020-06" db="EMBL/GenBank/DDBJ databases">
        <title>Helianthus annuus Genome sequencing and assembly Release 2.</title>
        <authorList>
            <person name="Gouzy J."/>
            <person name="Langlade N."/>
            <person name="Munos S."/>
        </authorList>
    </citation>
    <scope>NUCLEOTIDE SEQUENCE</scope>
    <source>
        <tissue evidence="1">Leaves</tissue>
    </source>
</reference>
<dbReference type="Proteomes" id="UP000215914">
    <property type="component" value="Unassembled WGS sequence"/>
</dbReference>
<protein>
    <submittedName>
        <fullName evidence="1">Uncharacterized protein</fullName>
    </submittedName>
</protein>
<dbReference type="EMBL" id="MNCJ02000329">
    <property type="protein sequence ID" value="KAF5770376.1"/>
    <property type="molecule type" value="Genomic_DNA"/>
</dbReference>
<keyword evidence="2" id="KW-1185">Reference proteome</keyword>
<proteinExistence type="predicted"/>
<sequence length="100" mass="11712">MFLQHQNCETHKLLVASQELVRLTVVSSPLEATNFAILQVSLTERAFGLLTRNSRDPEFRRQYEQRKLTNSVTVNRKRRYLSPPFTFHDPKVERISVVIL</sequence>
<comment type="caution">
    <text evidence="1">The sequence shown here is derived from an EMBL/GenBank/DDBJ whole genome shotgun (WGS) entry which is preliminary data.</text>
</comment>
<dbReference type="Gramene" id="mRNA:HanXRQr2_Chr14g0658761">
    <property type="protein sequence ID" value="CDS:HanXRQr2_Chr14g0658761.1"/>
    <property type="gene ID" value="HanXRQr2_Chr14g0658761"/>
</dbReference>
<gene>
    <name evidence="1" type="ORF">HanXRQr2_Chr14g0658761</name>
</gene>
<organism evidence="1 2">
    <name type="scientific">Helianthus annuus</name>
    <name type="common">Common sunflower</name>
    <dbReference type="NCBI Taxonomy" id="4232"/>
    <lineage>
        <taxon>Eukaryota</taxon>
        <taxon>Viridiplantae</taxon>
        <taxon>Streptophyta</taxon>
        <taxon>Embryophyta</taxon>
        <taxon>Tracheophyta</taxon>
        <taxon>Spermatophyta</taxon>
        <taxon>Magnoliopsida</taxon>
        <taxon>eudicotyledons</taxon>
        <taxon>Gunneridae</taxon>
        <taxon>Pentapetalae</taxon>
        <taxon>asterids</taxon>
        <taxon>campanulids</taxon>
        <taxon>Asterales</taxon>
        <taxon>Asteraceae</taxon>
        <taxon>Asteroideae</taxon>
        <taxon>Heliantheae alliance</taxon>
        <taxon>Heliantheae</taxon>
        <taxon>Helianthus</taxon>
    </lineage>
</organism>